<dbReference type="AlphaFoldDB" id="A0A080ZMG6"/>
<evidence type="ECO:0000256" key="1">
    <source>
        <dbReference type="SAM" id="MobiDB-lite"/>
    </source>
</evidence>
<evidence type="ECO:0000313" key="3">
    <source>
        <dbReference type="Proteomes" id="UP000028582"/>
    </source>
</evidence>
<comment type="caution">
    <text evidence="2">The sequence shown here is derived from an EMBL/GenBank/DDBJ whole genome shotgun (WGS) entry which is preliminary data.</text>
</comment>
<reference evidence="2 3" key="1">
    <citation type="submission" date="2013-11" db="EMBL/GenBank/DDBJ databases">
        <title>The Genome Sequence of Phytophthora parasitica P1976.</title>
        <authorList>
            <consortium name="The Broad Institute Genomics Platform"/>
            <person name="Russ C."/>
            <person name="Tyler B."/>
            <person name="Panabieres F."/>
            <person name="Shan W."/>
            <person name="Tripathy S."/>
            <person name="Grunwald N."/>
            <person name="Machado M."/>
            <person name="Johnson C.S."/>
            <person name="Walker B."/>
            <person name="Young S."/>
            <person name="Zeng Q."/>
            <person name="Gargeya S."/>
            <person name="Fitzgerald M."/>
            <person name="Haas B."/>
            <person name="Abouelleil A."/>
            <person name="Allen A.W."/>
            <person name="Alvarado L."/>
            <person name="Arachchi H.M."/>
            <person name="Berlin A.M."/>
            <person name="Chapman S.B."/>
            <person name="Gainer-Dewar J."/>
            <person name="Goldberg J."/>
            <person name="Griggs A."/>
            <person name="Gujja S."/>
            <person name="Hansen M."/>
            <person name="Howarth C."/>
            <person name="Imamovic A."/>
            <person name="Ireland A."/>
            <person name="Larimer J."/>
            <person name="McCowan C."/>
            <person name="Murphy C."/>
            <person name="Pearson M."/>
            <person name="Poon T.W."/>
            <person name="Priest M."/>
            <person name="Roberts A."/>
            <person name="Saif S."/>
            <person name="Shea T."/>
            <person name="Sisk P."/>
            <person name="Sykes S."/>
            <person name="Wortman J."/>
            <person name="Nusbaum C."/>
            <person name="Birren B."/>
        </authorList>
    </citation>
    <scope>NUCLEOTIDE SEQUENCE [LARGE SCALE GENOMIC DNA]</scope>
    <source>
        <strain evidence="2 3">P1976</strain>
    </source>
</reference>
<dbReference type="EMBL" id="ANJA01002832">
    <property type="protein sequence ID" value="ETO67827.1"/>
    <property type="molecule type" value="Genomic_DNA"/>
</dbReference>
<evidence type="ECO:0000313" key="2">
    <source>
        <dbReference type="EMBL" id="ETO67827.1"/>
    </source>
</evidence>
<name>A0A080ZMG6_PHYNI</name>
<dbReference type="Proteomes" id="UP000028582">
    <property type="component" value="Unassembled WGS sequence"/>
</dbReference>
<feature type="compositionally biased region" description="Basic residues" evidence="1">
    <location>
        <begin position="1"/>
        <end position="15"/>
    </location>
</feature>
<organism evidence="2 3">
    <name type="scientific">Phytophthora nicotianae P1976</name>
    <dbReference type="NCBI Taxonomy" id="1317066"/>
    <lineage>
        <taxon>Eukaryota</taxon>
        <taxon>Sar</taxon>
        <taxon>Stramenopiles</taxon>
        <taxon>Oomycota</taxon>
        <taxon>Peronosporomycetes</taxon>
        <taxon>Peronosporales</taxon>
        <taxon>Peronosporaceae</taxon>
        <taxon>Phytophthora</taxon>
    </lineage>
</organism>
<sequence length="40" mass="4747">MPPPNKRKNHARNFKRKADGSFYKIKLNRNLPSQYQRCSG</sequence>
<gene>
    <name evidence="2" type="ORF">F444_15286</name>
</gene>
<proteinExistence type="predicted"/>
<feature type="region of interest" description="Disordered" evidence="1">
    <location>
        <begin position="1"/>
        <end position="22"/>
    </location>
</feature>
<accession>A0A080ZMG6</accession>
<protein>
    <submittedName>
        <fullName evidence="2">Uncharacterized protein</fullName>
    </submittedName>
</protein>